<dbReference type="SUPFAM" id="SSF55729">
    <property type="entry name" value="Acyl-CoA N-acyltransferases (Nat)"/>
    <property type="match status" value="1"/>
</dbReference>
<gene>
    <name evidence="1" type="ORF">CAK95_05930</name>
</gene>
<dbReference type="Pfam" id="PF18014">
    <property type="entry name" value="Acetyltransf_18"/>
    <property type="match status" value="1"/>
</dbReference>
<reference evidence="1 2" key="1">
    <citation type="submission" date="2017-05" db="EMBL/GenBank/DDBJ databases">
        <title>Full genome sequence of Pseudorhodoplanes sinuspersici.</title>
        <authorList>
            <person name="Dastgheib S.M.M."/>
            <person name="Shavandi M."/>
            <person name="Tirandaz H."/>
        </authorList>
    </citation>
    <scope>NUCLEOTIDE SEQUENCE [LARGE SCALE GENOMIC DNA]</scope>
    <source>
        <strain evidence="1 2">RIPI110</strain>
    </source>
</reference>
<dbReference type="PROSITE" id="PS51186">
    <property type="entry name" value="GNAT"/>
    <property type="match status" value="1"/>
</dbReference>
<dbReference type="Gene3D" id="3.40.630.90">
    <property type="match status" value="1"/>
</dbReference>
<accession>A0A1W6ZNF2</accession>
<dbReference type="InterPro" id="IPR041496">
    <property type="entry name" value="YitH/HolE_GNAT"/>
</dbReference>
<evidence type="ECO:0000313" key="1">
    <source>
        <dbReference type="EMBL" id="ARP98670.1"/>
    </source>
</evidence>
<dbReference type="Gene3D" id="3.40.630.30">
    <property type="match status" value="1"/>
</dbReference>
<dbReference type="AlphaFoldDB" id="A0A1W6ZNF2"/>
<dbReference type="InterPro" id="IPR000182">
    <property type="entry name" value="GNAT_dom"/>
</dbReference>
<dbReference type="CDD" id="cd04301">
    <property type="entry name" value="NAT_SF"/>
    <property type="match status" value="1"/>
</dbReference>
<organism evidence="1 2">
    <name type="scientific">Pseudorhodoplanes sinuspersici</name>
    <dbReference type="NCBI Taxonomy" id="1235591"/>
    <lineage>
        <taxon>Bacteria</taxon>
        <taxon>Pseudomonadati</taxon>
        <taxon>Pseudomonadota</taxon>
        <taxon>Alphaproteobacteria</taxon>
        <taxon>Hyphomicrobiales</taxon>
        <taxon>Pseudorhodoplanes</taxon>
    </lineage>
</organism>
<dbReference type="RefSeq" id="WP_086087095.1">
    <property type="nucleotide sequence ID" value="NZ_CP021112.1"/>
</dbReference>
<dbReference type="PANTHER" id="PTHR47237:SF2">
    <property type="entry name" value="BLL4206 PROTEIN"/>
    <property type="match status" value="1"/>
</dbReference>
<dbReference type="InterPro" id="IPR052729">
    <property type="entry name" value="Acyl/Acetyltrans_Enzymes"/>
</dbReference>
<dbReference type="KEGG" id="psin:CAK95_05930"/>
<protein>
    <submittedName>
        <fullName evidence="1">Uncharacterized protein</fullName>
    </submittedName>
</protein>
<evidence type="ECO:0000313" key="2">
    <source>
        <dbReference type="Proteomes" id="UP000194137"/>
    </source>
</evidence>
<dbReference type="EMBL" id="CP021112">
    <property type="protein sequence ID" value="ARP98670.1"/>
    <property type="molecule type" value="Genomic_DNA"/>
</dbReference>
<dbReference type="GO" id="GO:0016747">
    <property type="term" value="F:acyltransferase activity, transferring groups other than amino-acyl groups"/>
    <property type="evidence" value="ECO:0007669"/>
    <property type="project" value="InterPro"/>
</dbReference>
<dbReference type="InterPro" id="IPR016181">
    <property type="entry name" value="Acyl_CoA_acyltransferase"/>
</dbReference>
<keyword evidence="2" id="KW-1185">Reference proteome</keyword>
<proteinExistence type="predicted"/>
<dbReference type="STRING" id="1235591.CAK95_05930"/>
<dbReference type="PANTHER" id="PTHR47237">
    <property type="entry name" value="SLL0310 PROTEIN"/>
    <property type="match status" value="1"/>
</dbReference>
<sequence length="291" mass="31909">MMAYSDPALATESPLTASELGDADVLVQEAGWNQTDADWRIFLDLGQVYAVRNSDDRVVATAATLPHEGKFAWISMVLVSADYRRQGLASRLLRRCIDNLTTSGLIPVLDATPDGRAVYRALGFEDIWGYHRMALRAPPASSHDPNERIEVHSIADSVWPSLCDYDAAAFGARRDAMLGRLRGRLPQAELYAVRGGKISGLLLGRDGRSANQLGPLIADDDETALALLQRAISAIEPPIYLDFADAKNRLRGWLETTGFSDVRPLTRMALGNHGRFDDPRRTYAVAGPEFG</sequence>
<dbReference type="Pfam" id="PF00583">
    <property type="entry name" value="Acetyltransf_1"/>
    <property type="match status" value="1"/>
</dbReference>
<dbReference type="OrthoDB" id="8453373at2"/>
<name>A0A1W6ZNF2_9HYPH</name>
<dbReference type="Proteomes" id="UP000194137">
    <property type="component" value="Chromosome"/>
</dbReference>